<comment type="subcellular location">
    <subcellularLocation>
        <location evidence="1">Membrane</location>
        <topology evidence="1">Multi-pass membrane protein</topology>
    </subcellularLocation>
</comment>
<dbReference type="GeneID" id="183262"/>
<evidence type="ECO:0000256" key="4">
    <source>
        <dbReference type="ARBA" id="ARBA00023136"/>
    </source>
</evidence>
<keyword evidence="3 5" id="KW-1133">Transmembrane helix</keyword>
<feature type="transmembrane region" description="Helical" evidence="5">
    <location>
        <begin position="274"/>
        <end position="296"/>
    </location>
</feature>
<dbReference type="STRING" id="6239.C36C5.6.1"/>
<evidence type="ECO:0000313" key="6">
    <source>
        <dbReference type="EMBL" id="CCD66868.2"/>
    </source>
</evidence>
<dbReference type="RefSeq" id="NP_503862.4">
    <property type="nucleotide sequence ID" value="NM_071461.4"/>
</dbReference>
<evidence type="ECO:0000256" key="5">
    <source>
        <dbReference type="SAM" id="Phobius"/>
    </source>
</evidence>
<evidence type="ECO:0000256" key="3">
    <source>
        <dbReference type="ARBA" id="ARBA00022989"/>
    </source>
</evidence>
<dbReference type="AlphaFoldDB" id="Q8ITZ7"/>
<evidence type="ECO:0000256" key="1">
    <source>
        <dbReference type="ARBA" id="ARBA00004141"/>
    </source>
</evidence>
<keyword evidence="4 5" id="KW-0472">Membrane</keyword>
<dbReference type="eggNOG" id="ENOG502TH34">
    <property type="taxonomic scope" value="Eukaryota"/>
</dbReference>
<feature type="transmembrane region" description="Helical" evidence="5">
    <location>
        <begin position="142"/>
        <end position="164"/>
    </location>
</feature>
<evidence type="ECO:0000313" key="7">
    <source>
        <dbReference type="Proteomes" id="UP000001940"/>
    </source>
</evidence>
<dbReference type="UCSC" id="C36C5.6">
    <property type="organism name" value="c. elegans"/>
</dbReference>
<dbReference type="InterPro" id="IPR053286">
    <property type="entry name" value="Nematode_rcpt-like_srab"/>
</dbReference>
<dbReference type="CTD" id="183262"/>
<feature type="transmembrane region" description="Helical" evidence="5">
    <location>
        <begin position="109"/>
        <end position="130"/>
    </location>
</feature>
<keyword evidence="7" id="KW-1185">Reference proteome</keyword>
<feature type="transmembrane region" description="Helical" evidence="5">
    <location>
        <begin position="58"/>
        <end position="79"/>
    </location>
</feature>
<evidence type="ECO:0000313" key="8">
    <source>
        <dbReference type="WormBase" id="C36C5.6"/>
    </source>
</evidence>
<organism evidence="6 7">
    <name type="scientific">Caenorhabditis elegans</name>
    <dbReference type="NCBI Taxonomy" id="6239"/>
    <lineage>
        <taxon>Eukaryota</taxon>
        <taxon>Metazoa</taxon>
        <taxon>Ecdysozoa</taxon>
        <taxon>Nematoda</taxon>
        <taxon>Chromadorea</taxon>
        <taxon>Rhabditida</taxon>
        <taxon>Rhabditina</taxon>
        <taxon>Rhabditomorpha</taxon>
        <taxon>Rhabditoidea</taxon>
        <taxon>Rhabditidae</taxon>
        <taxon>Peloderinae</taxon>
        <taxon>Caenorhabditis</taxon>
    </lineage>
</organism>
<proteinExistence type="predicted"/>
<keyword evidence="6" id="KW-0675">Receptor</keyword>
<dbReference type="SMR" id="Q8ITZ7"/>
<evidence type="ECO:0000256" key="2">
    <source>
        <dbReference type="ARBA" id="ARBA00022692"/>
    </source>
</evidence>
<protein>
    <submittedName>
        <fullName evidence="6">Serpentine Receptor, class AB (Class A-like)</fullName>
    </submittedName>
</protein>
<gene>
    <name evidence="6 8" type="primary">srab-9</name>
    <name evidence="8" type="ORF">C36C5.6</name>
    <name evidence="6" type="ORF">CELE_C36C5.6</name>
</gene>
<dbReference type="InParanoid" id="Q8ITZ7"/>
<reference evidence="6 7" key="1">
    <citation type="journal article" date="1998" name="Science">
        <title>Genome sequence of the nematode C. elegans: a platform for investigating biology.</title>
        <authorList>
            <consortium name="The C. elegans sequencing consortium"/>
            <person name="Sulson J.E."/>
            <person name="Waterston R."/>
        </authorList>
    </citation>
    <scope>NUCLEOTIDE SEQUENCE [LARGE SCALE GENOMIC DNA]</scope>
    <source>
        <strain evidence="6 7">Bristol N2</strain>
    </source>
</reference>
<dbReference type="PhylomeDB" id="Q8ITZ7"/>
<dbReference type="OrthoDB" id="5809673at2759"/>
<feature type="transmembrane region" description="Helical" evidence="5">
    <location>
        <begin position="244"/>
        <end position="262"/>
    </location>
</feature>
<dbReference type="EMBL" id="BX284605">
    <property type="protein sequence ID" value="CCD66868.2"/>
    <property type="molecule type" value="Genomic_DNA"/>
</dbReference>
<sequence>MSSYQDHCQEMEKLSTSFFLRITLIFQLLSSLVAFPMIIAASYALWNARVSKLFHINVIIIFQVHLFGFFIHCLNRIILHVLDLYSYFLLDYCDMPPSTIRCFVLRVQYVFGLWLIGATTVPLIIERFVATIRSASYEHAGCSLGILLAVLQLSIAAFATYFSFMRFNFSEPVMNYCMAIKSGSVSNAEMISTISLVIQVVGRILFEYLFKLNEKLRAKQLTSSLSNRYLLEQNLKSMRTLKRFADLQSIFMIIHMLLFLYLLEFGVGFEKSTYISLVELNASYPLYAVVSIVVLLKKAHLNKVRLKKSLQNHVNADQNEYFENFNRFLN</sequence>
<dbReference type="KEGG" id="cel:CELE_C36C5.6"/>
<feature type="transmembrane region" description="Helical" evidence="5">
    <location>
        <begin position="24"/>
        <end position="46"/>
    </location>
</feature>
<name>Q8ITZ7_CAEEL</name>
<accession>Q8ITZ7</accession>
<dbReference type="Pfam" id="PF10292">
    <property type="entry name" value="7TM_GPCR_Srab"/>
    <property type="match status" value="1"/>
</dbReference>
<dbReference type="PANTHER" id="PTHR46561">
    <property type="entry name" value="SERPENTINE RECEPTOR, CLASS AB (CLASS A-LIKE)-RELATED"/>
    <property type="match status" value="1"/>
</dbReference>
<dbReference type="PANTHER" id="PTHR46561:SF5">
    <property type="entry name" value="G_PROTEIN_RECEP_F1_2 DOMAIN-CONTAINING PROTEIN-RELATED"/>
    <property type="match status" value="1"/>
</dbReference>
<dbReference type="InterPro" id="IPR019408">
    <property type="entry name" value="7TM_GPCR_serpentine_rcpt_Srab"/>
</dbReference>
<dbReference type="AGR" id="WB:WBGene00016475"/>
<dbReference type="WormBase" id="C36C5.6">
    <property type="protein sequence ID" value="CE08595"/>
    <property type="gene ID" value="WBGene00016475"/>
    <property type="gene designation" value="srab-9"/>
</dbReference>
<keyword evidence="2 5" id="KW-0812">Transmembrane</keyword>
<dbReference type="PaxDb" id="6239-C36C5.6"/>
<dbReference type="Proteomes" id="UP000001940">
    <property type="component" value="Chromosome V"/>
</dbReference>
<dbReference type="FunCoup" id="Q8ITZ7">
    <property type="interactions" value="57"/>
</dbReference>
<feature type="transmembrane region" description="Helical" evidence="5">
    <location>
        <begin position="190"/>
        <end position="210"/>
    </location>
</feature>
<dbReference type="HOGENOM" id="CLU_1367337_0_0_1"/>
<dbReference type="GO" id="GO:0016020">
    <property type="term" value="C:membrane"/>
    <property type="evidence" value="ECO:0007669"/>
    <property type="project" value="UniProtKB-SubCell"/>
</dbReference>